<protein>
    <submittedName>
        <fullName evidence="1">10827_t:CDS:1</fullName>
    </submittedName>
</protein>
<comment type="caution">
    <text evidence="1">The sequence shown here is derived from an EMBL/GenBank/DDBJ whole genome shotgun (WGS) entry which is preliminary data.</text>
</comment>
<dbReference type="Proteomes" id="UP000789702">
    <property type="component" value="Unassembled WGS sequence"/>
</dbReference>
<evidence type="ECO:0000313" key="1">
    <source>
        <dbReference type="EMBL" id="CAG8624099.1"/>
    </source>
</evidence>
<sequence length="164" mass="19289">LQNIVKSQPNSYMRHIVQCYGVSQFPKTKDYIFVMSYMSNGSLNYYLSNNFKDMTWKMKLDFLRNIVTGIKWIHENKIIHRDIHDGNILIDKCYIKEAEKKRQELLNIRRPIAKNMHPHSKTPSKLLNPTIDSMLLNLFQGSRSSTLSSRDSFQNITSDLFNIM</sequence>
<gene>
    <name evidence="1" type="ORF">DHETER_LOCUS8134</name>
</gene>
<proteinExistence type="predicted"/>
<organism evidence="1 2">
    <name type="scientific">Dentiscutata heterogama</name>
    <dbReference type="NCBI Taxonomy" id="1316150"/>
    <lineage>
        <taxon>Eukaryota</taxon>
        <taxon>Fungi</taxon>
        <taxon>Fungi incertae sedis</taxon>
        <taxon>Mucoromycota</taxon>
        <taxon>Glomeromycotina</taxon>
        <taxon>Glomeromycetes</taxon>
        <taxon>Diversisporales</taxon>
        <taxon>Gigasporaceae</taxon>
        <taxon>Dentiscutata</taxon>
    </lineage>
</organism>
<accession>A0ACA9N085</accession>
<feature type="non-terminal residue" evidence="1">
    <location>
        <position position="1"/>
    </location>
</feature>
<dbReference type="EMBL" id="CAJVPU010012507">
    <property type="protein sequence ID" value="CAG8624099.1"/>
    <property type="molecule type" value="Genomic_DNA"/>
</dbReference>
<keyword evidence="2" id="KW-1185">Reference proteome</keyword>
<name>A0ACA9N085_9GLOM</name>
<evidence type="ECO:0000313" key="2">
    <source>
        <dbReference type="Proteomes" id="UP000789702"/>
    </source>
</evidence>
<reference evidence="1" key="1">
    <citation type="submission" date="2021-06" db="EMBL/GenBank/DDBJ databases">
        <authorList>
            <person name="Kallberg Y."/>
            <person name="Tangrot J."/>
            <person name="Rosling A."/>
        </authorList>
    </citation>
    <scope>NUCLEOTIDE SEQUENCE</scope>
    <source>
        <strain evidence="1">IL203A</strain>
    </source>
</reference>